<evidence type="ECO:0000313" key="8">
    <source>
        <dbReference type="Proteomes" id="UP000238650"/>
    </source>
</evidence>
<dbReference type="NCBIfam" id="TIGR03061">
    <property type="entry name" value="pip_yhgE_Nterm"/>
    <property type="match status" value="1"/>
</dbReference>
<evidence type="ECO:0000256" key="2">
    <source>
        <dbReference type="ARBA" id="ARBA00022692"/>
    </source>
</evidence>
<name>A0A2S9QNG9_9MICO</name>
<keyword evidence="8" id="KW-1185">Reference proteome</keyword>
<feature type="transmembrane region" description="Helical" evidence="6">
    <location>
        <begin position="546"/>
        <end position="567"/>
    </location>
</feature>
<dbReference type="RefSeq" id="WP_105805596.1">
    <property type="nucleotide sequence ID" value="NZ_MWZD01000017.1"/>
</dbReference>
<dbReference type="AlphaFoldDB" id="A0A2S9QNG9"/>
<evidence type="ECO:0008006" key="9">
    <source>
        <dbReference type="Google" id="ProtNLM"/>
    </source>
</evidence>
<accession>A0A2S9QNG9</accession>
<feature type="transmembrane region" description="Helical" evidence="6">
    <location>
        <begin position="683"/>
        <end position="716"/>
    </location>
</feature>
<proteinExistence type="predicted"/>
<evidence type="ECO:0000256" key="3">
    <source>
        <dbReference type="ARBA" id="ARBA00022989"/>
    </source>
</evidence>
<dbReference type="Gene3D" id="1.10.287.950">
    <property type="entry name" value="Methyl-accepting chemotaxis protein"/>
    <property type="match status" value="2"/>
</dbReference>
<dbReference type="InterPro" id="IPR023908">
    <property type="entry name" value="xxxLxxG_rpt"/>
</dbReference>
<dbReference type="PANTHER" id="PTHR43077:SF10">
    <property type="entry name" value="TRANSPORT PERMEASE PROTEIN"/>
    <property type="match status" value="1"/>
</dbReference>
<keyword evidence="2 6" id="KW-0812">Transmembrane</keyword>
<dbReference type="InterPro" id="IPR011049">
    <property type="entry name" value="Serralysin-like_metalloprot_C"/>
</dbReference>
<evidence type="ECO:0000256" key="6">
    <source>
        <dbReference type="SAM" id="Phobius"/>
    </source>
</evidence>
<keyword evidence="4 6" id="KW-0472">Membrane</keyword>
<dbReference type="OrthoDB" id="9811483at2"/>
<protein>
    <recommendedName>
        <fullName evidence="9">YhgE/Pip domain-containing protein</fullName>
    </recommendedName>
</protein>
<dbReference type="GO" id="GO:0016020">
    <property type="term" value="C:membrane"/>
    <property type="evidence" value="ECO:0007669"/>
    <property type="project" value="UniProtKB-SubCell"/>
</dbReference>
<gene>
    <name evidence="7" type="ORF">B4915_09820</name>
</gene>
<comment type="caution">
    <text evidence="7">The sequence shown here is derived from an EMBL/GenBank/DDBJ whole genome shotgun (WGS) entry which is preliminary data.</text>
</comment>
<sequence length="723" mass="70488">MSLPLTARTGAKPVHWTTILGLMLVPLTVAGVLLWGLWNPSERLDTVTAAVVNNDEPVEVDGQTVPLGRVLAGELIGSPKDSGDDADGSGPGDTNFTWVLTDEADAKAGLDDGRYTTVVTIPENFSAAATSLSDGPDGARKATVEIAESDRGRLVDTALSGIVTQTATNVLNQQLGAQFVGNVFVGMSQLHSGIGEAADGASQLADGGAQLADGASQLADGTQQLSEGTQQLSAGAGELSSGASQLVGGATELSTGAGALSEGVSAYAGGATTLAESYAPLSTGATAAVNQLKTMIAALGQLAADSAGPQQQLSGGLAAAGAAIPEFTGDGTPQNPGTLGQLYGECLVSGATQEFCDRMSAETGGFAQTVAAGVQEAGAGAAGLGAAQEKFQAAIADPGAPSEPGTDPVAQLDQLIAGLGAFGTGLNEFAAQGAAVSAGASQFAGGVSQLANGTSGLATGASQLASGTSELAAGTPELAEGASQLADGAEQSAEGTAGLAKGLGEAVSGIPDYSEAEREKVAETAVAPVEARGASDELFNASGVPLFAGIALWAGALASFLVLAPLWRRARDAARGVGWIALRSAVPALALGAAQGAIAGAVLPIALGYSLGTGFAFFGLALLAGVAFALLVQGLSALLGGLGRFIAFVLLVIAFAAGIVSTVPEPLAAVGDASPLGAALGGFQAIATGAGGAGPAAVALALWGLAGLVLTALAVARARRRGA</sequence>
<dbReference type="InterPro" id="IPR017500">
    <property type="entry name" value="Phage_infect_YhgE_N"/>
</dbReference>
<dbReference type="InterPro" id="IPR051328">
    <property type="entry name" value="T7SS_ABC-Transporter"/>
</dbReference>
<evidence type="ECO:0000313" key="7">
    <source>
        <dbReference type="EMBL" id="PRI11143.1"/>
    </source>
</evidence>
<dbReference type="SUPFAM" id="SSF101967">
    <property type="entry name" value="Adhesin YadA, collagen-binding domain"/>
    <property type="match status" value="2"/>
</dbReference>
<dbReference type="Proteomes" id="UP000238650">
    <property type="component" value="Unassembled WGS sequence"/>
</dbReference>
<feature type="transmembrane region" description="Helical" evidence="6">
    <location>
        <begin position="20"/>
        <end position="38"/>
    </location>
</feature>
<evidence type="ECO:0000256" key="1">
    <source>
        <dbReference type="ARBA" id="ARBA00004141"/>
    </source>
</evidence>
<feature type="transmembrane region" description="Helical" evidence="6">
    <location>
        <begin position="588"/>
        <end position="609"/>
    </location>
</feature>
<reference evidence="7 8" key="1">
    <citation type="journal article" date="2017" name="New Microbes New Infect">
        <title>Genome sequence of 'Leucobacter massiliensis' sp. nov. isolated from human pharynx after travel to the 2014 Hajj.</title>
        <authorList>
            <person name="Leangapichart T."/>
            <person name="Gautret P."/>
            <person name="Nguyen T.T."/>
            <person name="Armstrong N."/>
            <person name="Rolain J.M."/>
        </authorList>
    </citation>
    <scope>NUCLEOTIDE SEQUENCE [LARGE SCALE GENOMIC DNA]</scope>
    <source>
        <strain evidence="7 8">122RC15</strain>
    </source>
</reference>
<dbReference type="PANTHER" id="PTHR43077">
    <property type="entry name" value="TRANSPORT PERMEASE YVFS-RELATED"/>
    <property type="match status" value="1"/>
</dbReference>
<feature type="transmembrane region" description="Helical" evidence="6">
    <location>
        <begin position="615"/>
        <end position="638"/>
    </location>
</feature>
<feature type="region of interest" description="Disordered" evidence="5">
    <location>
        <begin position="74"/>
        <end position="94"/>
    </location>
</feature>
<organism evidence="7 8">
    <name type="scientific">Leucobacter massiliensis</name>
    <dbReference type="NCBI Taxonomy" id="1686285"/>
    <lineage>
        <taxon>Bacteria</taxon>
        <taxon>Bacillati</taxon>
        <taxon>Actinomycetota</taxon>
        <taxon>Actinomycetes</taxon>
        <taxon>Micrococcales</taxon>
        <taxon>Microbacteriaceae</taxon>
        <taxon>Leucobacter</taxon>
    </lineage>
</organism>
<feature type="transmembrane region" description="Helical" evidence="6">
    <location>
        <begin position="645"/>
        <end position="663"/>
    </location>
</feature>
<dbReference type="NCBIfam" id="TIGR03057">
    <property type="entry name" value="xxxLxxG_by_4"/>
    <property type="match status" value="6"/>
</dbReference>
<keyword evidence="3 6" id="KW-1133">Transmembrane helix</keyword>
<evidence type="ECO:0000256" key="5">
    <source>
        <dbReference type="SAM" id="MobiDB-lite"/>
    </source>
</evidence>
<evidence type="ECO:0000256" key="4">
    <source>
        <dbReference type="ARBA" id="ARBA00023136"/>
    </source>
</evidence>
<dbReference type="EMBL" id="MWZD01000017">
    <property type="protein sequence ID" value="PRI11143.1"/>
    <property type="molecule type" value="Genomic_DNA"/>
</dbReference>
<comment type="subcellular location">
    <subcellularLocation>
        <location evidence="1">Membrane</location>
        <topology evidence="1">Multi-pass membrane protein</topology>
    </subcellularLocation>
</comment>